<reference evidence="2" key="1">
    <citation type="journal article" date="2019" name="Int. J. Syst. Evol. Microbiol.">
        <title>The Global Catalogue of Microorganisms (GCM) 10K type strain sequencing project: providing services to taxonomists for standard genome sequencing and annotation.</title>
        <authorList>
            <consortium name="The Broad Institute Genomics Platform"/>
            <consortium name="The Broad Institute Genome Sequencing Center for Infectious Disease"/>
            <person name="Wu L."/>
            <person name="Ma J."/>
        </authorList>
    </citation>
    <scope>NUCLEOTIDE SEQUENCE [LARGE SCALE GENOMIC DNA]</scope>
    <source>
        <strain evidence="2">YJ-61-S</strain>
    </source>
</reference>
<dbReference type="Proteomes" id="UP001596043">
    <property type="component" value="Unassembled WGS sequence"/>
</dbReference>
<proteinExistence type="predicted"/>
<evidence type="ECO:0000313" key="1">
    <source>
        <dbReference type="EMBL" id="MFC4632377.1"/>
    </source>
</evidence>
<gene>
    <name evidence="1" type="ORF">ACFO3O_00545</name>
</gene>
<evidence type="ECO:0008006" key="3">
    <source>
        <dbReference type="Google" id="ProtNLM"/>
    </source>
</evidence>
<evidence type="ECO:0000313" key="2">
    <source>
        <dbReference type="Proteomes" id="UP001596043"/>
    </source>
</evidence>
<keyword evidence="2" id="KW-1185">Reference proteome</keyword>
<accession>A0ABV9HQE9</accession>
<dbReference type="PROSITE" id="PS51257">
    <property type="entry name" value="PROKAR_LIPOPROTEIN"/>
    <property type="match status" value="1"/>
</dbReference>
<dbReference type="RefSeq" id="WP_379976565.1">
    <property type="nucleotide sequence ID" value="NZ_JBHSFV010000001.1"/>
</dbReference>
<name>A0ABV9HQE9_9FLAO</name>
<organism evidence="1 2">
    <name type="scientific">Dokdonia ponticola</name>
    <dbReference type="NCBI Taxonomy" id="2041041"/>
    <lineage>
        <taxon>Bacteria</taxon>
        <taxon>Pseudomonadati</taxon>
        <taxon>Bacteroidota</taxon>
        <taxon>Flavobacteriia</taxon>
        <taxon>Flavobacteriales</taxon>
        <taxon>Flavobacteriaceae</taxon>
        <taxon>Dokdonia</taxon>
    </lineage>
</organism>
<dbReference type="EMBL" id="JBHSFV010000001">
    <property type="protein sequence ID" value="MFC4632377.1"/>
    <property type="molecule type" value="Genomic_DNA"/>
</dbReference>
<comment type="caution">
    <text evidence="1">The sequence shown here is derived from an EMBL/GenBank/DDBJ whole genome shotgun (WGS) entry which is preliminary data.</text>
</comment>
<protein>
    <recommendedName>
        <fullName evidence="3">Lipoprotein</fullName>
    </recommendedName>
</protein>
<sequence length="154" mass="17947">MKKKNLLIFILLISLFGCESKIDGFFYISNGSRDQSEILLRLIIDNDTIFEKNVKYSNIAPDLQYIENRNLTKGKHKIIFEVVHTNLKQIENLVFDKDTWVFLSYEYKKPADSLKRAELNKSFGGVKDSTNLILYDGQKPSLTFHVMENEPKHQ</sequence>